<feature type="coiled-coil region" evidence="1">
    <location>
        <begin position="48"/>
        <end position="97"/>
    </location>
</feature>
<evidence type="ECO:0000256" key="3">
    <source>
        <dbReference type="SAM" id="SignalP"/>
    </source>
</evidence>
<feature type="region of interest" description="Disordered" evidence="2">
    <location>
        <begin position="123"/>
        <end position="144"/>
    </location>
</feature>
<keyword evidence="1" id="KW-0175">Coiled coil</keyword>
<dbReference type="Proteomes" id="UP001161390">
    <property type="component" value="Unassembled WGS sequence"/>
</dbReference>
<sequence>MTKTLLSGAAALAFILAAPHAFAQDAKMKTTVEVEADNAVEDAMDDAADAAEDAMDAAEDMADDAADAADDMADHTMDAADDAMDEAADAIDDAADATADAVDDAIDADADVDVDVRATVACPEGTEAQDDGSCMITGDWSPED</sequence>
<proteinExistence type="predicted"/>
<keyword evidence="5" id="KW-1185">Reference proteome</keyword>
<evidence type="ECO:0000256" key="2">
    <source>
        <dbReference type="SAM" id="MobiDB-lite"/>
    </source>
</evidence>
<accession>A0ABQ5UXR4</accession>
<dbReference type="EMBL" id="BSNJ01000001">
    <property type="protein sequence ID" value="GLQ19719.1"/>
    <property type="molecule type" value="Genomic_DNA"/>
</dbReference>
<feature type="signal peptide" evidence="3">
    <location>
        <begin position="1"/>
        <end position="23"/>
    </location>
</feature>
<dbReference type="RefSeq" id="WP_284369611.1">
    <property type="nucleotide sequence ID" value="NZ_BSNJ01000001.1"/>
</dbReference>
<keyword evidence="3" id="KW-0732">Signal</keyword>
<evidence type="ECO:0000256" key="1">
    <source>
        <dbReference type="SAM" id="Coils"/>
    </source>
</evidence>
<evidence type="ECO:0000313" key="4">
    <source>
        <dbReference type="EMBL" id="GLQ19719.1"/>
    </source>
</evidence>
<name>A0ABQ5UXR4_9PROT</name>
<reference evidence="4" key="2">
    <citation type="submission" date="2023-01" db="EMBL/GenBank/DDBJ databases">
        <title>Draft genome sequence of Algimonas porphyrae strain NBRC 108216.</title>
        <authorList>
            <person name="Sun Q."/>
            <person name="Mori K."/>
        </authorList>
    </citation>
    <scope>NUCLEOTIDE SEQUENCE</scope>
    <source>
        <strain evidence="4">NBRC 108216</strain>
    </source>
</reference>
<gene>
    <name evidence="4" type="ORF">GCM10007854_06740</name>
</gene>
<feature type="chain" id="PRO_5045947112" evidence="3">
    <location>
        <begin position="24"/>
        <end position="144"/>
    </location>
</feature>
<reference evidence="4" key="1">
    <citation type="journal article" date="2014" name="Int. J. Syst. Evol. Microbiol.">
        <title>Complete genome of a new Firmicutes species belonging to the dominant human colonic microbiota ('Ruminococcus bicirculans') reveals two chromosomes and a selective capacity to utilize plant glucans.</title>
        <authorList>
            <consortium name="NISC Comparative Sequencing Program"/>
            <person name="Wegmann U."/>
            <person name="Louis P."/>
            <person name="Goesmann A."/>
            <person name="Henrissat B."/>
            <person name="Duncan S.H."/>
            <person name="Flint H.J."/>
        </authorList>
    </citation>
    <scope>NUCLEOTIDE SEQUENCE</scope>
    <source>
        <strain evidence="4">NBRC 108216</strain>
    </source>
</reference>
<comment type="caution">
    <text evidence="4">The sequence shown here is derived from an EMBL/GenBank/DDBJ whole genome shotgun (WGS) entry which is preliminary data.</text>
</comment>
<evidence type="ECO:0000313" key="5">
    <source>
        <dbReference type="Proteomes" id="UP001161390"/>
    </source>
</evidence>
<organism evidence="4 5">
    <name type="scientific">Algimonas porphyrae</name>
    <dbReference type="NCBI Taxonomy" id="1128113"/>
    <lineage>
        <taxon>Bacteria</taxon>
        <taxon>Pseudomonadati</taxon>
        <taxon>Pseudomonadota</taxon>
        <taxon>Alphaproteobacteria</taxon>
        <taxon>Maricaulales</taxon>
        <taxon>Robiginitomaculaceae</taxon>
        <taxon>Algimonas</taxon>
    </lineage>
</organism>
<protein>
    <submittedName>
        <fullName evidence="4">Uncharacterized protein</fullName>
    </submittedName>
</protein>